<reference evidence="2" key="1">
    <citation type="journal article" date="2012" name="Nature">
        <title>The tomato genome sequence provides insights into fleshy fruit evolution.</title>
        <authorList>
            <consortium name="Tomato Genome Consortium"/>
        </authorList>
    </citation>
    <scope>NUCLEOTIDE SEQUENCE [LARGE SCALE GENOMIC DNA]</scope>
    <source>
        <strain evidence="2">cv. Heinz 1706</strain>
    </source>
</reference>
<name>A0A3Q7HQ94_SOLLC</name>
<feature type="region of interest" description="Disordered" evidence="1">
    <location>
        <begin position="22"/>
        <end position="44"/>
    </location>
</feature>
<organism evidence="2">
    <name type="scientific">Solanum lycopersicum</name>
    <name type="common">Tomato</name>
    <name type="synonym">Lycopersicon esculentum</name>
    <dbReference type="NCBI Taxonomy" id="4081"/>
    <lineage>
        <taxon>Eukaryota</taxon>
        <taxon>Viridiplantae</taxon>
        <taxon>Streptophyta</taxon>
        <taxon>Embryophyta</taxon>
        <taxon>Tracheophyta</taxon>
        <taxon>Spermatophyta</taxon>
        <taxon>Magnoliopsida</taxon>
        <taxon>eudicotyledons</taxon>
        <taxon>Gunneridae</taxon>
        <taxon>Pentapetalae</taxon>
        <taxon>asterids</taxon>
        <taxon>lamiids</taxon>
        <taxon>Solanales</taxon>
        <taxon>Solanaceae</taxon>
        <taxon>Solanoideae</taxon>
        <taxon>Solaneae</taxon>
        <taxon>Solanum</taxon>
        <taxon>Solanum subgen. Lycopersicon</taxon>
    </lineage>
</organism>
<dbReference type="InParanoid" id="A0A3Q7HQ94"/>
<evidence type="ECO:0000313" key="2">
    <source>
        <dbReference type="EnsemblPlants" id="Solyc08g065167.1.1"/>
    </source>
</evidence>
<accession>A0A3Q7HQ94</accession>
<keyword evidence="3" id="KW-1185">Reference proteome</keyword>
<sequence>MLSEHTLNSWAPVVGLKLTASPSPPSPLRLQASPSSPKLTASPSSPLVRYPIVTSVSIKNEQNIRKPYIFTKPELYEIHI</sequence>
<dbReference type="EnsemblPlants" id="Solyc08g065167.1.1">
    <property type="protein sequence ID" value="Solyc08g065167.1.1"/>
    <property type="gene ID" value="Solyc08g065167.1"/>
</dbReference>
<dbReference type="AlphaFoldDB" id="A0A3Q7HQ94"/>
<dbReference type="Gramene" id="Solyc08g065167.1.1">
    <property type="protein sequence ID" value="Solyc08g065167.1.1"/>
    <property type="gene ID" value="Solyc08g065167.1"/>
</dbReference>
<proteinExistence type="predicted"/>
<reference evidence="2" key="2">
    <citation type="submission" date="2019-01" db="UniProtKB">
        <authorList>
            <consortium name="EnsemblPlants"/>
        </authorList>
    </citation>
    <scope>IDENTIFICATION</scope>
    <source>
        <strain evidence="2">cv. Heinz 1706</strain>
    </source>
</reference>
<evidence type="ECO:0000313" key="3">
    <source>
        <dbReference type="Proteomes" id="UP000004994"/>
    </source>
</evidence>
<protein>
    <submittedName>
        <fullName evidence="2">Uncharacterized protein</fullName>
    </submittedName>
</protein>
<evidence type="ECO:0000256" key="1">
    <source>
        <dbReference type="SAM" id="MobiDB-lite"/>
    </source>
</evidence>
<dbReference type="Proteomes" id="UP000004994">
    <property type="component" value="Chromosome 8"/>
</dbReference>
<feature type="compositionally biased region" description="Polar residues" evidence="1">
    <location>
        <begin position="32"/>
        <end position="44"/>
    </location>
</feature>